<accession>A0A9I9EGH7</accession>
<organism evidence="1">
    <name type="scientific">Cucumis melo</name>
    <name type="common">Muskmelon</name>
    <dbReference type="NCBI Taxonomy" id="3656"/>
    <lineage>
        <taxon>Eukaryota</taxon>
        <taxon>Viridiplantae</taxon>
        <taxon>Streptophyta</taxon>
        <taxon>Embryophyta</taxon>
        <taxon>Tracheophyta</taxon>
        <taxon>Spermatophyta</taxon>
        <taxon>Magnoliopsida</taxon>
        <taxon>eudicotyledons</taxon>
        <taxon>Gunneridae</taxon>
        <taxon>Pentapetalae</taxon>
        <taxon>rosids</taxon>
        <taxon>fabids</taxon>
        <taxon>Cucurbitales</taxon>
        <taxon>Cucurbitaceae</taxon>
        <taxon>Benincaseae</taxon>
        <taxon>Cucumis</taxon>
    </lineage>
</organism>
<evidence type="ECO:0000313" key="1">
    <source>
        <dbReference type="EnsemblPlants" id="MELO3C033165.2.1"/>
    </source>
</evidence>
<proteinExistence type="predicted"/>
<reference evidence="1" key="1">
    <citation type="submission" date="2023-03" db="UniProtKB">
        <authorList>
            <consortium name="EnsemblPlants"/>
        </authorList>
    </citation>
    <scope>IDENTIFICATION</scope>
</reference>
<name>A0A9I9EGH7_CUCME</name>
<sequence length="102" mass="11788">MESASSNPENHMLFFFNFKALEFQWEKTESSFGYLVAIAESTLFSRVERSVKLNRTHRTGVLHLLISSSSSTRRPKQEEMHLIILRPSEALESCSREALRKV</sequence>
<protein>
    <submittedName>
        <fullName evidence="1">Uncharacterized protein</fullName>
    </submittedName>
</protein>
<dbReference type="Gramene" id="MELO3C033165.2.1">
    <property type="protein sequence ID" value="MELO3C033165.2.1"/>
    <property type="gene ID" value="MELO3C033165.2"/>
</dbReference>
<dbReference type="AlphaFoldDB" id="A0A9I9EGH7"/>
<dbReference type="EnsemblPlants" id="MELO3C033165.2.1">
    <property type="protein sequence ID" value="MELO3C033165.2.1"/>
    <property type="gene ID" value="MELO3C033165.2"/>
</dbReference>